<evidence type="ECO:0000256" key="1">
    <source>
        <dbReference type="SAM" id="MobiDB-lite"/>
    </source>
</evidence>
<dbReference type="EMBL" id="JAFBBZ010000001">
    <property type="protein sequence ID" value="MBM7507085.1"/>
    <property type="molecule type" value="Genomic_DNA"/>
</dbReference>
<sequence>MTATARTPVADLPDVMTYADLSAFTGITVGALHTRAHAGALPAPDGRMGATPYWMRETIQRWAPGGQVPRQPRSDRGVPRGPRRRTAA</sequence>
<reference evidence="2 3" key="1">
    <citation type="submission" date="2021-01" db="EMBL/GenBank/DDBJ databases">
        <title>Sequencing the genomes of 1000 actinobacteria strains.</title>
        <authorList>
            <person name="Klenk H.-P."/>
        </authorList>
    </citation>
    <scope>NUCLEOTIDE SEQUENCE [LARGE SCALE GENOMIC DNA]</scope>
    <source>
        <strain evidence="2 3">DSM 18239</strain>
    </source>
</reference>
<comment type="caution">
    <text evidence="2">The sequence shown here is derived from an EMBL/GenBank/DDBJ whole genome shotgun (WGS) entry which is preliminary data.</text>
</comment>
<feature type="region of interest" description="Disordered" evidence="1">
    <location>
        <begin position="60"/>
        <end position="88"/>
    </location>
</feature>
<keyword evidence="3" id="KW-1185">Reference proteome</keyword>
<gene>
    <name evidence="2" type="ORF">JOE61_000899</name>
</gene>
<organism evidence="2 3">
    <name type="scientific">Nocardioides salarius</name>
    <dbReference type="NCBI Taxonomy" id="374513"/>
    <lineage>
        <taxon>Bacteria</taxon>
        <taxon>Bacillati</taxon>
        <taxon>Actinomycetota</taxon>
        <taxon>Actinomycetes</taxon>
        <taxon>Propionibacteriales</taxon>
        <taxon>Nocardioidaceae</taxon>
        <taxon>Nocardioides</taxon>
    </lineage>
</organism>
<evidence type="ECO:0000313" key="3">
    <source>
        <dbReference type="Proteomes" id="UP000732378"/>
    </source>
</evidence>
<proteinExistence type="predicted"/>
<evidence type="ECO:0000313" key="2">
    <source>
        <dbReference type="EMBL" id="MBM7507085.1"/>
    </source>
</evidence>
<accession>A0ABS2M7C0</accession>
<dbReference type="Proteomes" id="UP000732378">
    <property type="component" value="Unassembled WGS sequence"/>
</dbReference>
<name>A0ABS2M7C0_9ACTN</name>
<protein>
    <submittedName>
        <fullName evidence="2">Uncharacterized protein YfaA (DUF2138 family)</fullName>
    </submittedName>
</protein>